<dbReference type="OMA" id="PRQIMAS"/>
<comment type="subcellular location">
    <subcellularLocation>
        <location evidence="1">Cytoplasm</location>
    </subcellularLocation>
</comment>
<comment type="catalytic activity">
    <reaction evidence="9">
        <text>6-diphospho-1D-myo-inositol pentakisphosphate + H2O = 1D-myo-inositol hexakisphosphate + phosphate + H(+)</text>
        <dbReference type="Rhea" id="RHEA:79703"/>
        <dbReference type="ChEBI" id="CHEBI:15377"/>
        <dbReference type="ChEBI" id="CHEBI:15378"/>
        <dbReference type="ChEBI" id="CHEBI:43474"/>
        <dbReference type="ChEBI" id="CHEBI:58130"/>
        <dbReference type="ChEBI" id="CHEBI:230534"/>
        <dbReference type="EC" id="3.6.1.52"/>
    </reaction>
    <physiologicalReaction direction="left-to-right" evidence="9">
        <dbReference type="Rhea" id="RHEA:79704"/>
    </physiologicalReaction>
</comment>
<evidence type="ECO:0000256" key="5">
    <source>
        <dbReference type="ARBA" id="ARBA00044949"/>
    </source>
</evidence>
<dbReference type="Gene3D" id="3.90.190.10">
    <property type="entry name" value="Protein tyrosine phosphatase superfamily"/>
    <property type="match status" value="1"/>
</dbReference>
<dbReference type="GO" id="GO:0008486">
    <property type="term" value="F:diphosphoinositol-polyphosphate diphosphatase activity"/>
    <property type="evidence" value="ECO:0007669"/>
    <property type="project" value="UniProtKB-EC"/>
</dbReference>
<dbReference type="PROSITE" id="PS50056">
    <property type="entry name" value="TYR_PHOSPHATASE_2"/>
    <property type="match status" value="1"/>
</dbReference>
<dbReference type="EMBL" id="LJSK01000469">
    <property type="protein sequence ID" value="KPI82973.1"/>
    <property type="molecule type" value="Genomic_DNA"/>
</dbReference>
<dbReference type="PANTHER" id="PTHR31126:SF48">
    <property type="entry name" value="INOSITOL PHOSPHATASE SIW14"/>
    <property type="match status" value="1"/>
</dbReference>
<evidence type="ECO:0000256" key="10">
    <source>
        <dbReference type="SAM" id="MobiDB-lite"/>
    </source>
</evidence>
<evidence type="ECO:0000259" key="12">
    <source>
        <dbReference type="PROSITE" id="PS50056"/>
    </source>
</evidence>
<dbReference type="InterPro" id="IPR020428">
    <property type="entry name" value="PFA-DSPs"/>
</dbReference>
<evidence type="ECO:0000256" key="6">
    <source>
        <dbReference type="ARBA" id="ARBA00047342"/>
    </source>
</evidence>
<dbReference type="FunFam" id="3.90.190.10:FF:000035">
    <property type="entry name" value="Tyrosine phosphatase, putative"/>
    <property type="match status" value="1"/>
</dbReference>
<name>A0A0N1HZR3_LEPSE</name>
<dbReference type="VEuPathDB" id="TriTrypDB:Lsey_0469_0040"/>
<evidence type="ECO:0000256" key="1">
    <source>
        <dbReference type="ARBA" id="ARBA00004496"/>
    </source>
</evidence>
<protein>
    <recommendedName>
        <fullName evidence="2">diphosphoinositol-polyphosphate diphosphatase</fullName>
        <ecNumber evidence="2">3.6.1.52</ecNumber>
    </recommendedName>
</protein>
<dbReference type="GO" id="GO:0005737">
    <property type="term" value="C:cytoplasm"/>
    <property type="evidence" value="ECO:0007669"/>
    <property type="project" value="UniProtKB-SubCell"/>
</dbReference>
<accession>A0A0N1HZR3</accession>
<comment type="similarity">
    <text evidence="5">Belongs to the protein-tyrosine phosphatase family. Atypical dual-specificity phosphatase Siw14-like subfamily.</text>
</comment>
<feature type="compositionally biased region" description="Low complexity" evidence="10">
    <location>
        <begin position="280"/>
        <end position="303"/>
    </location>
</feature>
<dbReference type="AlphaFoldDB" id="A0A0N1HZR3"/>
<evidence type="ECO:0000256" key="8">
    <source>
        <dbReference type="ARBA" id="ARBA00047927"/>
    </source>
</evidence>
<comment type="catalytic activity">
    <reaction evidence="8">
        <text>1,5-bis(diphospho)-1D-myo-inositol 2,3,4,6-tetrakisphosphate + H2O = 1-diphospho-1D-myo-inositol 2,3,4,5,6-pentakisphosphate + phosphate + 2 H(+)</text>
        <dbReference type="Rhea" id="RHEA:79699"/>
        <dbReference type="ChEBI" id="CHEBI:15377"/>
        <dbReference type="ChEBI" id="CHEBI:15378"/>
        <dbReference type="ChEBI" id="CHEBI:43474"/>
        <dbReference type="ChEBI" id="CHEBI:74946"/>
        <dbReference type="ChEBI" id="CHEBI:77983"/>
        <dbReference type="EC" id="3.6.1.52"/>
    </reaction>
    <physiologicalReaction direction="left-to-right" evidence="8">
        <dbReference type="Rhea" id="RHEA:79700"/>
    </physiologicalReaction>
</comment>
<feature type="domain" description="Tyrosine specific protein phosphatases" evidence="12">
    <location>
        <begin position="133"/>
        <end position="206"/>
    </location>
</feature>
<evidence type="ECO:0000313" key="13">
    <source>
        <dbReference type="EMBL" id="KPI82973.1"/>
    </source>
</evidence>
<comment type="catalytic activity">
    <reaction evidence="7">
        <text>3,5-bis(diphospho)-1D-myo-inositol 1,2,4,6-tetrakisphosphate + H2O = 3-diphospho-1D-myo-inositol 1,2,4,5,6-pentakisphosphate + phosphate + 2 H(+)</text>
        <dbReference type="Rhea" id="RHEA:56312"/>
        <dbReference type="ChEBI" id="CHEBI:15377"/>
        <dbReference type="ChEBI" id="CHEBI:15378"/>
        <dbReference type="ChEBI" id="CHEBI:43474"/>
        <dbReference type="ChEBI" id="CHEBI:140372"/>
        <dbReference type="ChEBI" id="CHEBI:140374"/>
        <dbReference type="EC" id="3.6.1.52"/>
    </reaction>
    <physiologicalReaction direction="left-to-right" evidence="7">
        <dbReference type="Rhea" id="RHEA:56313"/>
    </physiologicalReaction>
</comment>
<dbReference type="InterPro" id="IPR016130">
    <property type="entry name" value="Tyr_Pase_AS"/>
</dbReference>
<evidence type="ECO:0000256" key="9">
    <source>
        <dbReference type="ARBA" id="ARBA00048424"/>
    </source>
</evidence>
<feature type="compositionally biased region" description="Polar residues" evidence="10">
    <location>
        <begin position="48"/>
        <end position="61"/>
    </location>
</feature>
<keyword evidence="3" id="KW-0963">Cytoplasm</keyword>
<feature type="compositionally biased region" description="Low complexity" evidence="10">
    <location>
        <begin position="364"/>
        <end position="402"/>
    </location>
</feature>
<evidence type="ECO:0000256" key="3">
    <source>
        <dbReference type="ARBA" id="ARBA00022490"/>
    </source>
</evidence>
<evidence type="ECO:0000259" key="11">
    <source>
        <dbReference type="PROSITE" id="PS50054"/>
    </source>
</evidence>
<sequence>MCTASTGRLNDFTKAQTHATTAAITPFIDTHRHLAAPEGTDREHKTTSTRPRQIMASSSSPREPLVPTINFSMVCPGVYRSGYPTKKNYSFLCALRLRSILYLCPEDYAESNLKFCEENGIHVLRFPTEGNKEPFNDISEPLMHRILGAICDTRNLPLLIHCNKGKHRTGTVVACLRHLQGWSLVSIFEEYKRFASDKARVGDQQYVELYHPIVKLTPPFVAPWVTITPRVTLVTSDRELMEAEAIQLGTSLLAPDKPQTKAGGGQLKATTITVTPAPITAALSGPSGAPHSASAAQPTPSSPKVQPSSPAATISPAVPATSTDAPPSVAHPPPTPPPVPLPAASLASSSPPPPSPNSKHQQQATPTTAHATSARSSAAPANTSATAAASGGAAGEDATSTAPGGGSNGGAHASTMNSSDDDQAEKRLPSAATRQLPTSVPPPAGLATVPPTPSISHINGGASSQNLIPPLD</sequence>
<dbReference type="InterPro" id="IPR000387">
    <property type="entry name" value="Tyr_Pase_dom"/>
</dbReference>
<dbReference type="InterPro" id="IPR020422">
    <property type="entry name" value="TYR_PHOSPHATASE_DUAL_dom"/>
</dbReference>
<dbReference type="PANTHER" id="PTHR31126">
    <property type="entry name" value="TYROSINE-PROTEIN PHOSPHATASE"/>
    <property type="match status" value="1"/>
</dbReference>
<proteinExistence type="inferred from homology"/>
<feature type="domain" description="Tyrosine-protein phosphatase" evidence="11">
    <location>
        <begin position="70"/>
        <end position="222"/>
    </location>
</feature>
<dbReference type="InterPro" id="IPR029021">
    <property type="entry name" value="Prot-tyrosine_phosphatase-like"/>
</dbReference>
<dbReference type="GO" id="GO:0016791">
    <property type="term" value="F:phosphatase activity"/>
    <property type="evidence" value="ECO:0007669"/>
    <property type="project" value="InterPro"/>
</dbReference>
<dbReference type="OrthoDB" id="6375174at2759"/>
<evidence type="ECO:0000256" key="4">
    <source>
        <dbReference type="ARBA" id="ARBA00022801"/>
    </source>
</evidence>
<feature type="region of interest" description="Disordered" evidence="10">
    <location>
        <begin position="35"/>
        <end position="62"/>
    </location>
</feature>
<dbReference type="Proteomes" id="UP000038009">
    <property type="component" value="Unassembled WGS sequence"/>
</dbReference>
<evidence type="ECO:0000256" key="7">
    <source>
        <dbReference type="ARBA" id="ARBA00047562"/>
    </source>
</evidence>
<reference evidence="13 14" key="1">
    <citation type="journal article" date="2015" name="PLoS Pathog.">
        <title>Leptomonas seymouri: Adaptations to the Dixenous Life Cycle Analyzed by Genome Sequencing, Transcriptome Profiling and Co-infection with Leishmania donovani.</title>
        <authorList>
            <person name="Kraeva N."/>
            <person name="Butenko A."/>
            <person name="Hlavacova J."/>
            <person name="Kostygov A."/>
            <person name="Myskova J."/>
            <person name="Grybchuk D."/>
            <person name="Lestinova T."/>
            <person name="Votypka J."/>
            <person name="Volf P."/>
            <person name="Opperdoes F."/>
            <person name="Flegontov P."/>
            <person name="Lukes J."/>
            <person name="Yurchenko V."/>
        </authorList>
    </citation>
    <scope>NUCLEOTIDE SEQUENCE [LARGE SCALE GENOMIC DNA]</scope>
    <source>
        <strain evidence="13 14">ATCC 30220</strain>
    </source>
</reference>
<dbReference type="Pfam" id="PF03162">
    <property type="entry name" value="Y_phosphatase2"/>
    <property type="match status" value="1"/>
</dbReference>
<dbReference type="PROSITE" id="PS00383">
    <property type="entry name" value="TYR_PHOSPHATASE_1"/>
    <property type="match status" value="1"/>
</dbReference>
<comment type="caution">
    <text evidence="13">The sequence shown here is derived from an EMBL/GenBank/DDBJ whole genome shotgun (WGS) entry which is preliminary data.</text>
</comment>
<dbReference type="SUPFAM" id="SSF52799">
    <property type="entry name" value="(Phosphotyrosine protein) phosphatases II"/>
    <property type="match status" value="1"/>
</dbReference>
<comment type="catalytic activity">
    <reaction evidence="6">
        <text>5-diphospho-1D-myo-inositol 1,2,3,4,6-pentakisphosphate + H2O = 1D-myo-inositol hexakisphosphate + phosphate + H(+)</text>
        <dbReference type="Rhea" id="RHEA:22384"/>
        <dbReference type="ChEBI" id="CHEBI:15377"/>
        <dbReference type="ChEBI" id="CHEBI:15378"/>
        <dbReference type="ChEBI" id="CHEBI:43474"/>
        <dbReference type="ChEBI" id="CHEBI:58130"/>
        <dbReference type="ChEBI" id="CHEBI:58628"/>
        <dbReference type="EC" id="3.6.1.52"/>
    </reaction>
    <physiologicalReaction direction="left-to-right" evidence="6">
        <dbReference type="Rhea" id="RHEA:22385"/>
    </physiologicalReaction>
</comment>
<dbReference type="CDD" id="cd14528">
    <property type="entry name" value="PFA-DSP_Siw14"/>
    <property type="match status" value="1"/>
</dbReference>
<dbReference type="InterPro" id="IPR004861">
    <property type="entry name" value="Siw14-like"/>
</dbReference>
<organism evidence="13 14">
    <name type="scientific">Leptomonas seymouri</name>
    <dbReference type="NCBI Taxonomy" id="5684"/>
    <lineage>
        <taxon>Eukaryota</taxon>
        <taxon>Discoba</taxon>
        <taxon>Euglenozoa</taxon>
        <taxon>Kinetoplastea</taxon>
        <taxon>Metakinetoplastina</taxon>
        <taxon>Trypanosomatida</taxon>
        <taxon>Trypanosomatidae</taxon>
        <taxon>Leishmaniinae</taxon>
        <taxon>Leptomonas</taxon>
    </lineage>
</organism>
<keyword evidence="14" id="KW-1185">Reference proteome</keyword>
<keyword evidence="4" id="KW-0378">Hydrolase</keyword>
<dbReference type="PRINTS" id="PR01911">
    <property type="entry name" value="PFDSPHPHTASE"/>
</dbReference>
<dbReference type="EC" id="3.6.1.52" evidence="2"/>
<feature type="region of interest" description="Disordered" evidence="10">
    <location>
        <begin position="280"/>
        <end position="472"/>
    </location>
</feature>
<dbReference type="PROSITE" id="PS50054">
    <property type="entry name" value="TYR_PHOSPHATASE_DUAL"/>
    <property type="match status" value="1"/>
</dbReference>
<gene>
    <name evidence="13" type="ORF">ABL78_8011</name>
</gene>
<evidence type="ECO:0000256" key="2">
    <source>
        <dbReference type="ARBA" id="ARBA00012527"/>
    </source>
</evidence>
<feature type="compositionally biased region" description="Pro residues" evidence="10">
    <location>
        <begin position="329"/>
        <end position="341"/>
    </location>
</feature>
<feature type="compositionally biased region" description="Polar residues" evidence="10">
    <location>
        <begin position="454"/>
        <end position="472"/>
    </location>
</feature>
<evidence type="ECO:0000313" key="14">
    <source>
        <dbReference type="Proteomes" id="UP000038009"/>
    </source>
</evidence>